<dbReference type="WBParaSite" id="maker-uti_cns_0009115-snap-gene-0.2-mRNA-1">
    <property type="protein sequence ID" value="maker-uti_cns_0009115-snap-gene-0.2-mRNA-1"/>
    <property type="gene ID" value="maker-uti_cns_0009115-snap-gene-0.2"/>
</dbReference>
<proteinExistence type="predicted"/>
<feature type="domain" description="Cadherin" evidence="10">
    <location>
        <begin position="2404"/>
        <end position="2524"/>
    </location>
</feature>
<dbReference type="GO" id="GO:0007156">
    <property type="term" value="P:homophilic cell adhesion via plasma membrane adhesion molecules"/>
    <property type="evidence" value="ECO:0007669"/>
    <property type="project" value="InterPro"/>
</dbReference>
<sequence>MFNSSTNMITNVAMVSGPMKCTSSLLIRLASVYSSCISSPPTSSWPPSPRPFMPSLLPLFAPPSASPTSTSLTLSSSSASAPDDGDDVVFDNFDRVHPRQVKSFLSPARLFQPGRFSSTNDANRMAQTKECTRARPNMAGLRSLFTCATDSSAAAIDAAHLKAAHSSLTISTESPNLDMYLYALRYSRSGSSGMISGVPFVPIVKQLVQIVEPGQRNVVLEADLHEVLLNVCQFSQPSPIEPADAGDRQADCPGQADQVLKVRLLLLAWIGCQTVCAGTSDGDVYDLLGKVDASWSSCSCTSFDAFLVDALPQVQPPRLPQLNRNTHRFLIGRSRTLPLLAKKYLHIAAVAFCTRSSVLYIEARVVHLYDLLLHLGHLALRFGIASVRVEVLVKDGQEGADAQVGLLLAVVLGRDEQADVLAKALVLHLVHDERQHVDAAHLGLEHEPVLELHSVPVGLSEPPEQRLFRLGAVLVAQLQAGVVGAAVQHLQDGVAEPCAGHLLGVEAELHQHGDQLEHLLQKDVLSEVVLHHVPTLEQSIRSSILSSLPEAPPAAPPLLVCISNSMLLLLAPVTVSGTSSNSGCGSVSFACGTELGSDVAWHDVGAQAEEGAVPVNQLQTASDLLNAFDIALLRGWTQIDQGVHVGLGDSVNNDAIVLNELVQRHHHAAAFVFAEVDQAVHQAEVAGDVEPVLGAAAHQVGVDAAQQLHHRLLLETLLADNLLGHVQSAVDHLGDWGVDESCRFKRTLRFNQCSVLTLSDLIIFCFSLLGPVSSTSSSRIFSRKLTKKANSLAGKSSCTLPSTLTDRYMPVVACRKRSRSVHCSGSADSGDFSSSTCQNTLAFELTGRLTVFRLLVEAALSCQIALQLRVAEPDQVKALADCVLPAGVQLLNVAHGQHQHEPGAAVADVNGEGGLALLKVAQLERMRRREHQMVFVSCGELPLQHVLCVDHGGLGASPKPEPSVAALTIPSAGVPLDAHAGPRCRGALGLVRQLAVGGEGAQRVQVKLQRLQRDGVAEGHGVAVGFHLELRPDVHLRSDAVAGLQTGAQVADQHVAEGGAVHVQVEAGRHVAQLDDFAEPDFPANTAPHLQLVVAVLVLGVGSGSSASFCSGVSWSARFGRLAASFSYRLRVLYLLTVVTSNIRSGGPCVPVLNRATQSPMCSPLPHLAILTVHRVADPAAAAVAASVIVTVAVRRHQLLLTIQRPTVNPAQAWIPENSIAGTIVNIAETDGPANKIRTNGGGTKTWALTAPSCNSYFQLQVDASTDDAYLVVLNPPDFETIKSCTAAVAITEGGTTVTQDLSITINNTFDVTPGLAPASYSCSFAEEQAADTLLPSGCQATYTDSEADLVAPYAADTISCSLSGTHAAYFSVQHTVSSKLCAPKANSKFDRDHIPTSLPAGTLNFDINVIDAGGNKVSRPVTVTVTDINDNTPACSVSPIALTVSETFIGDILGSMSCSDIDSGVNAQITYSLMDPASSRYFSVDSTTGRLSTIAELDYDVASTSNYTTVTIKVADSGTPTALTTSVTVSIAITPVNDNTPAWGTFSPTDPATATTPIGSVSENADAGVVVFTANAIDADKGSDGTITYSIQSAKGSDLSNLMTAFKINSATGVVSINTKGILDRETITYADITVLAQDNPTTSSPLTITRAIRVTIDDYNEIPPAFVPASGIYPTVTVAEGLASGSAVVALSVTDPDASNTAITCSIIGGNTGSVFKMNAGNPKQIDVNIAIEPDKPTSQATSYVLAVACADSGSPTALTSTATVSISVSLTNDNVPTANFPSGTNIAVGDITTIVPNDNDAGADGTFTCSLSPAGSPFSVSAACDKLVMTSLVDRETIASYPMILTIKDDGSPASSSTVSFTVSLSDINDNYPVCTPSTYLASFAETSPAISPLVTVTCSDADTFGISYYSNTTYFTVDSNTGVVSYTGGADYDTGVSSYKVVVYAVDKNDANQYATANVYVTVTNVNEFTPTFTTKTVSVPEPRYGGQLVTSFVASDADASPDNVKSYRITSGDSSGYFSINNAGDIYVTPGRTLDYEALSAAGLTSFILTIEAADGASTPLTGTGSLTISVTDINDNTPIFTQSTYTGTVTEGTATVATVTTVAATDADITAAFKTIQYSFSPTNTYFTVDPTSGVVSKTAADLKYDSFQTVSIPVLAIDNSGAGPNTATATVVISVTSVNVAPTCTVTVLTPTVQEDMALGTQLLSMTSPTTHCSDSNSLQTLSYSLSADSDNHFAIHPSTGALVLSKNLDFENTSNHYMTVLVKDNGSPVMSATIVVTVSVTDVNEYAPVCTSPTSASIPEDSAVSAAVYSVTGCADSDKTVTTFNYAINSGVPFAVSTAGAVTLSSAVDYETPPTSYVVEIAISDTAPSLGGFKTTTYTTTVTILPVNDNNPAFTSPTTLYSDVAESSGTAVGTAITLTTGSGGSGSTVSIAATDADKGNSSHYTIVYAIASGDTHGWFSINPNTGVISTAQQLDREQLSTLTLTVTARDMAGLAATVSTNVIITVTDENDNAPVFPTKHLTINVTEGNTPPNTLFDFSSATMLTDADVGANANLNLAIQSGVMAAPNEEFEISGKILRTKKTFSLATDGPQYILVLTATDGGLPTLTGTATVTVNIVEANLVTPTFAVGSYTMSVPETTAVGASLYNASATDADHGLSGTVSYGLSSVSPVASYFAVDNKTGNVFLQNAIDYDTATSKVFELYIVAYDKGTPPRSNTFTLTVSITDANDNDPQFNTTNSFSKSIAENVGTGFVVNNIVTYDVDTGLGGNVTCSIASQSSPAIFAISTYSCVMTTTANPDREALAVHTVTVKLTDLGTPARTNQALFTITLTDLNDNTPTFSFAQMVTSVPENSAIGAAVTTVYATDADTGTNGAIAYSMISNDGAGDHGNFSISATTGAITVAQTLDREQKAMYSLRVLATDSGSPPLTGTCVVNVTITDINDNTPTWVSAPYTASVSESAPLGELVITVSATDRDSTFGVLTYSIASGDTLGLFRINSATGRIETAKSSGLDRESVGLWNLTLVVNDNGSPPLSATTSLTVTVTDVNEFAPAWVNSSYNFRIIENSPVSTLVGNVRATDNDAGPVNNVIYYAIDAYLLGDNYFSISSTTGDISVSTAALDRETRDTYQLRVVAWDGATPSKTATNCLTVTIYIDDANDHDPVYSKSYYNATVKEDVSIGYNVLTVSGSDLDTGNNAVLIYRINTTDTAGAFASYFFNLDSSTGLLSVQRSLDRENSSYFHFPILIYDNGTAPQRSGSASVYIIVEDVNDNAPSLASFYNAEVPEVDDGNMKIATITATDPDTGSGGSVSYYWNSNTPYFNIDATTGIITRNTLNSVEEYKIYTQDVVARDSGSPQLTSSASKVRIDTFPADEYIVLIHFSMSEADYLSRLSTIKTNLAKTLVGKYPNNRVGHWKYHSHNGNIVGYFYALANTDTDSISYITVDKKFVPYSDLLAFWRFDSSGTPTDILKGSDFTNTQIVKVEPYPQTASTPWYEEWWGILLLVLAGLAAAALLAAAIYGLVFCAKAGCGAQTPSAPASQPAKPPPPIKERQILELNQDKHPRHHPKPKGRYLIKENQGQNKGVQETSNNRTTTPKAEFDKPQQQQNSTYDNGRASPVGSLGGDGRA</sequence>
<dbReference type="SUPFAM" id="SSF49313">
    <property type="entry name" value="Cadherin-like"/>
    <property type="match status" value="18"/>
</dbReference>
<dbReference type="GO" id="GO:0005509">
    <property type="term" value="F:calcium ion binding"/>
    <property type="evidence" value="ECO:0007669"/>
    <property type="project" value="UniProtKB-UniRule"/>
</dbReference>
<dbReference type="Pfam" id="PF00028">
    <property type="entry name" value="Cadherin"/>
    <property type="match status" value="14"/>
</dbReference>
<feature type="compositionally biased region" description="Basic residues" evidence="8">
    <location>
        <begin position="3570"/>
        <end position="3581"/>
    </location>
</feature>
<feature type="domain" description="Cadherin" evidence="10">
    <location>
        <begin position="1976"/>
        <end position="2086"/>
    </location>
</feature>
<keyword evidence="2 9" id="KW-0812">Transmembrane</keyword>
<dbReference type="InterPro" id="IPR039808">
    <property type="entry name" value="Cadherin"/>
</dbReference>
<feature type="domain" description="Cadherin" evidence="10">
    <location>
        <begin position="2745"/>
        <end position="2849"/>
    </location>
</feature>
<reference evidence="12" key="1">
    <citation type="submission" date="2016-11" db="UniProtKB">
        <authorList>
            <consortium name="WormBaseParasite"/>
        </authorList>
    </citation>
    <scope>IDENTIFICATION</scope>
</reference>
<feature type="region of interest" description="Disordered" evidence="8">
    <location>
        <begin position="3565"/>
        <end position="3636"/>
    </location>
</feature>
<feature type="domain" description="Cadherin" evidence="10">
    <location>
        <begin position="1879"/>
        <end position="1977"/>
    </location>
</feature>
<feature type="domain" description="Cadherin" evidence="10">
    <location>
        <begin position="2298"/>
        <end position="2402"/>
    </location>
</feature>
<dbReference type="FunFam" id="2.60.40.60:FF:000092">
    <property type="entry name" value="Protocadherin 8"/>
    <property type="match status" value="1"/>
</dbReference>
<feature type="domain" description="Cadherin" evidence="10">
    <location>
        <begin position="3174"/>
        <end position="3284"/>
    </location>
</feature>
<dbReference type="GO" id="GO:0008013">
    <property type="term" value="F:beta-catenin binding"/>
    <property type="evidence" value="ECO:0007669"/>
    <property type="project" value="TreeGrafter"/>
</dbReference>
<dbReference type="PROSITE" id="PS50268">
    <property type="entry name" value="CADHERIN_2"/>
    <property type="match status" value="19"/>
</dbReference>
<evidence type="ECO:0000313" key="11">
    <source>
        <dbReference type="Proteomes" id="UP000095280"/>
    </source>
</evidence>
<feature type="domain" description="Cadherin" evidence="10">
    <location>
        <begin position="1782"/>
        <end position="1882"/>
    </location>
</feature>
<evidence type="ECO:0000256" key="1">
    <source>
        <dbReference type="ARBA" id="ARBA00004370"/>
    </source>
</evidence>
<feature type="domain" description="Cadherin" evidence="10">
    <location>
        <begin position="2636"/>
        <end position="2743"/>
    </location>
</feature>
<evidence type="ECO:0000256" key="8">
    <source>
        <dbReference type="SAM" id="MobiDB-lite"/>
    </source>
</evidence>
<feature type="compositionally biased region" description="Polar residues" evidence="8">
    <location>
        <begin position="3611"/>
        <end position="3620"/>
    </location>
</feature>
<feature type="domain" description="Cadherin" evidence="10">
    <location>
        <begin position="3064"/>
        <end position="3173"/>
    </location>
</feature>
<feature type="transmembrane region" description="Helical" evidence="9">
    <location>
        <begin position="3506"/>
        <end position="3531"/>
    </location>
</feature>
<dbReference type="CDD" id="cd11304">
    <property type="entry name" value="Cadherin_repeat"/>
    <property type="match status" value="16"/>
</dbReference>
<feature type="domain" description="Cadherin" evidence="10">
    <location>
        <begin position="2850"/>
        <end position="2957"/>
    </location>
</feature>
<evidence type="ECO:0000256" key="3">
    <source>
        <dbReference type="ARBA" id="ARBA00022737"/>
    </source>
</evidence>
<dbReference type="PANTHER" id="PTHR24027:SF438">
    <property type="entry name" value="CADHERIN 23"/>
    <property type="match status" value="1"/>
</dbReference>
<evidence type="ECO:0000256" key="9">
    <source>
        <dbReference type="SAM" id="Phobius"/>
    </source>
</evidence>
<feature type="domain" description="Cadherin" evidence="10">
    <location>
        <begin position="1677"/>
        <end position="1781"/>
    </location>
</feature>
<evidence type="ECO:0000256" key="2">
    <source>
        <dbReference type="ARBA" id="ARBA00022692"/>
    </source>
</evidence>
<dbReference type="GO" id="GO:0016342">
    <property type="term" value="C:catenin complex"/>
    <property type="evidence" value="ECO:0007669"/>
    <property type="project" value="TreeGrafter"/>
</dbReference>
<keyword evidence="4 7" id="KW-0106">Calcium</keyword>
<dbReference type="Proteomes" id="UP000095280">
    <property type="component" value="Unplaced"/>
</dbReference>
<keyword evidence="6 9" id="KW-0472">Membrane</keyword>
<evidence type="ECO:0000256" key="6">
    <source>
        <dbReference type="ARBA" id="ARBA00023136"/>
    </source>
</evidence>
<accession>A0A1I8I091</accession>
<evidence type="ECO:0000256" key="5">
    <source>
        <dbReference type="ARBA" id="ARBA00022989"/>
    </source>
</evidence>
<dbReference type="InterPro" id="IPR002126">
    <property type="entry name" value="Cadherin-like_dom"/>
</dbReference>
<keyword evidence="5 9" id="KW-1133">Transmembrane helix</keyword>
<evidence type="ECO:0000256" key="7">
    <source>
        <dbReference type="PROSITE-ProRule" id="PRU00043"/>
    </source>
</evidence>
<dbReference type="GO" id="GO:0045296">
    <property type="term" value="F:cadherin binding"/>
    <property type="evidence" value="ECO:0007669"/>
    <property type="project" value="TreeGrafter"/>
</dbReference>
<feature type="domain" description="Cadherin" evidence="10">
    <location>
        <begin position="2192"/>
        <end position="2298"/>
    </location>
</feature>
<keyword evidence="3" id="KW-0677">Repeat</keyword>
<feature type="domain" description="Cadherin" evidence="10">
    <location>
        <begin position="1554"/>
        <end position="1668"/>
    </location>
</feature>
<feature type="domain" description="Cadherin" evidence="10">
    <location>
        <begin position="1451"/>
        <end position="1544"/>
    </location>
</feature>
<dbReference type="GO" id="GO:0016477">
    <property type="term" value="P:cell migration"/>
    <property type="evidence" value="ECO:0007669"/>
    <property type="project" value="TreeGrafter"/>
</dbReference>
<dbReference type="PRINTS" id="PR00205">
    <property type="entry name" value="CADHERIN"/>
</dbReference>
<feature type="domain" description="Cadherin" evidence="10">
    <location>
        <begin position="1317"/>
        <end position="1436"/>
    </location>
</feature>
<dbReference type="SMART" id="SM00112">
    <property type="entry name" value="CA"/>
    <property type="match status" value="19"/>
</dbReference>
<keyword evidence="11" id="KW-1185">Reference proteome</keyword>
<feature type="domain" description="Cadherin" evidence="10">
    <location>
        <begin position="2958"/>
        <end position="3063"/>
    </location>
</feature>
<evidence type="ECO:0000259" key="10">
    <source>
        <dbReference type="PROSITE" id="PS50268"/>
    </source>
</evidence>
<organism evidence="11 12">
    <name type="scientific">Macrostomum lignano</name>
    <dbReference type="NCBI Taxonomy" id="282301"/>
    <lineage>
        <taxon>Eukaryota</taxon>
        <taxon>Metazoa</taxon>
        <taxon>Spiralia</taxon>
        <taxon>Lophotrochozoa</taxon>
        <taxon>Platyhelminthes</taxon>
        <taxon>Rhabditophora</taxon>
        <taxon>Macrostomorpha</taxon>
        <taxon>Macrostomida</taxon>
        <taxon>Macrostomidae</taxon>
        <taxon>Macrostomum</taxon>
    </lineage>
</organism>
<dbReference type="InterPro" id="IPR020894">
    <property type="entry name" value="Cadherin_CS"/>
</dbReference>
<name>A0A1I8I091_9PLAT</name>
<dbReference type="PROSITE" id="PS00232">
    <property type="entry name" value="CADHERIN_1"/>
    <property type="match status" value="6"/>
</dbReference>
<feature type="domain" description="Cadherin" evidence="10">
    <location>
        <begin position="2087"/>
        <end position="2200"/>
    </location>
</feature>
<protein>
    <submittedName>
        <fullName evidence="12">Formin-like protein</fullName>
    </submittedName>
</protein>
<evidence type="ECO:0000313" key="12">
    <source>
        <dbReference type="WBParaSite" id="maker-uti_cns_0009115-snap-gene-0.2-mRNA-1"/>
    </source>
</evidence>
<dbReference type="FunFam" id="2.60.40.60:FF:000020">
    <property type="entry name" value="Dachsous cadherin-related 1b"/>
    <property type="match status" value="5"/>
</dbReference>
<feature type="compositionally biased region" description="Polar residues" evidence="8">
    <location>
        <begin position="3586"/>
        <end position="3604"/>
    </location>
</feature>
<feature type="domain" description="Cadherin" evidence="10">
    <location>
        <begin position="3284"/>
        <end position="3389"/>
    </location>
</feature>
<comment type="subcellular location">
    <subcellularLocation>
        <location evidence="1">Membrane</location>
    </subcellularLocation>
</comment>
<evidence type="ECO:0000256" key="4">
    <source>
        <dbReference type="ARBA" id="ARBA00022837"/>
    </source>
</evidence>
<feature type="domain" description="Cadherin" evidence="10">
    <location>
        <begin position="2525"/>
        <end position="2635"/>
    </location>
</feature>
<dbReference type="InterPro" id="IPR015919">
    <property type="entry name" value="Cadherin-like_sf"/>
</dbReference>
<dbReference type="PANTHER" id="PTHR24027">
    <property type="entry name" value="CADHERIN-23"/>
    <property type="match status" value="1"/>
</dbReference>
<dbReference type="Gene3D" id="2.60.40.60">
    <property type="entry name" value="Cadherins"/>
    <property type="match status" value="19"/>
</dbReference>